<feature type="transmembrane region" description="Helical" evidence="5">
    <location>
        <begin position="561"/>
        <end position="578"/>
    </location>
</feature>
<feature type="transmembrane region" description="Helical" evidence="5">
    <location>
        <begin position="436"/>
        <end position="460"/>
    </location>
</feature>
<evidence type="ECO:0000256" key="4">
    <source>
        <dbReference type="ARBA" id="ARBA00023136"/>
    </source>
</evidence>
<reference evidence="7 8" key="1">
    <citation type="submission" date="2019-04" db="EMBL/GenBank/DDBJ databases">
        <title>Annotation for the trematode Fasciola gigantica.</title>
        <authorList>
            <person name="Choi Y.-J."/>
        </authorList>
    </citation>
    <scope>NUCLEOTIDE SEQUENCE [LARGE SCALE GENOMIC DNA]</scope>
    <source>
        <strain evidence="7">Uganda_cow_1</strain>
    </source>
</reference>
<dbReference type="EMBL" id="SUNJ01009996">
    <property type="protein sequence ID" value="TPP59972.1"/>
    <property type="molecule type" value="Genomic_DNA"/>
</dbReference>
<dbReference type="Gene3D" id="1.20.1250.20">
    <property type="entry name" value="MFS general substrate transporter like domains"/>
    <property type="match status" value="1"/>
</dbReference>
<dbReference type="GO" id="GO:0022857">
    <property type="term" value="F:transmembrane transporter activity"/>
    <property type="evidence" value="ECO:0007669"/>
    <property type="project" value="InterPro"/>
</dbReference>
<evidence type="ECO:0000256" key="5">
    <source>
        <dbReference type="SAM" id="Phobius"/>
    </source>
</evidence>
<dbReference type="Proteomes" id="UP000316759">
    <property type="component" value="Unassembled WGS sequence"/>
</dbReference>
<organism evidence="7 8">
    <name type="scientific">Fasciola gigantica</name>
    <name type="common">Giant liver fluke</name>
    <dbReference type="NCBI Taxonomy" id="46835"/>
    <lineage>
        <taxon>Eukaryota</taxon>
        <taxon>Metazoa</taxon>
        <taxon>Spiralia</taxon>
        <taxon>Lophotrochozoa</taxon>
        <taxon>Platyhelminthes</taxon>
        <taxon>Trematoda</taxon>
        <taxon>Digenea</taxon>
        <taxon>Plagiorchiida</taxon>
        <taxon>Echinostomata</taxon>
        <taxon>Echinostomatoidea</taxon>
        <taxon>Fasciolidae</taxon>
        <taxon>Fasciola</taxon>
    </lineage>
</organism>
<keyword evidence="2 5" id="KW-0812">Transmembrane</keyword>
<evidence type="ECO:0000256" key="3">
    <source>
        <dbReference type="ARBA" id="ARBA00022989"/>
    </source>
</evidence>
<feature type="transmembrane region" description="Helical" evidence="5">
    <location>
        <begin position="295"/>
        <end position="314"/>
    </location>
</feature>
<feature type="transmembrane region" description="Helical" evidence="5">
    <location>
        <begin position="266"/>
        <end position="289"/>
    </location>
</feature>
<feature type="transmembrane region" description="Helical" evidence="5">
    <location>
        <begin position="494"/>
        <end position="518"/>
    </location>
</feature>
<dbReference type="PROSITE" id="PS50850">
    <property type="entry name" value="MFS"/>
    <property type="match status" value="1"/>
</dbReference>
<comment type="caution">
    <text evidence="7">The sequence shown here is derived from an EMBL/GenBank/DDBJ whole genome shotgun (WGS) entry which is preliminary data.</text>
</comment>
<dbReference type="InterPro" id="IPR020846">
    <property type="entry name" value="MFS_dom"/>
</dbReference>
<dbReference type="AlphaFoldDB" id="A0A504YE67"/>
<accession>A0A504YE67</accession>
<evidence type="ECO:0000256" key="1">
    <source>
        <dbReference type="ARBA" id="ARBA00004141"/>
    </source>
</evidence>
<dbReference type="GO" id="GO:0016020">
    <property type="term" value="C:membrane"/>
    <property type="evidence" value="ECO:0007669"/>
    <property type="project" value="UniProtKB-SubCell"/>
</dbReference>
<evidence type="ECO:0000259" key="6">
    <source>
        <dbReference type="PROSITE" id="PS50850"/>
    </source>
</evidence>
<dbReference type="InterPro" id="IPR036259">
    <property type="entry name" value="MFS_trans_sf"/>
</dbReference>
<dbReference type="OrthoDB" id="5141738at2759"/>
<dbReference type="SUPFAM" id="SSF103473">
    <property type="entry name" value="MFS general substrate transporter"/>
    <property type="match status" value="1"/>
</dbReference>
<keyword evidence="8" id="KW-1185">Reference proteome</keyword>
<feature type="transmembrane region" description="Helical" evidence="5">
    <location>
        <begin position="209"/>
        <end position="228"/>
    </location>
</feature>
<feature type="transmembrane region" description="Helical" evidence="5">
    <location>
        <begin position="467"/>
        <end position="488"/>
    </location>
</feature>
<gene>
    <name evidence="7" type="ORF">FGIG_01970</name>
</gene>
<feature type="domain" description="Major facilitator superfamily (MFS) profile" evidence="6">
    <location>
        <begin position="143"/>
        <end position="583"/>
    </location>
</feature>
<comment type="subcellular location">
    <subcellularLocation>
        <location evidence="1">Membrane</location>
        <topology evidence="1">Multi-pass membrane protein</topology>
    </subcellularLocation>
</comment>
<dbReference type="Pfam" id="PF00083">
    <property type="entry name" value="Sugar_tr"/>
    <property type="match status" value="1"/>
</dbReference>
<feature type="transmembrane region" description="Helical" evidence="5">
    <location>
        <begin position="234"/>
        <end position="254"/>
    </location>
</feature>
<name>A0A504YE67_FASGI</name>
<dbReference type="InterPro" id="IPR005829">
    <property type="entry name" value="Sugar_transporter_CS"/>
</dbReference>
<evidence type="ECO:0000256" key="2">
    <source>
        <dbReference type="ARBA" id="ARBA00022692"/>
    </source>
</evidence>
<keyword evidence="4 5" id="KW-0472">Membrane</keyword>
<dbReference type="InterPro" id="IPR005828">
    <property type="entry name" value="MFS_sugar_transport-like"/>
</dbReference>
<sequence>MAKRLEVTERRFGLGSVEPVKPDINVDSLLDRVVGANGLWQWSIVMLLVFSTPSTPTFPVFANSIPEKRCRMEPELELMMEKQNLSFQDIGKWIGPWYATKSHNKTAFVGCERYKRNWTKAYLNQHVSAIQRGERTLEKHLELETEPCPFGYVFQVDSTQYPGSVIAEFGTVCDTEWLAPLGTSIYMVGMMCGFLVSGWSSDRFGRKPVALFMTLVEIVSAIGISLSQTYISYTIFRGFSGLANMGRIAAYDVLALELTLARYRSYFIAVLALGHDFLMRALLSLVAFYISNWRLLNAVITAPVLLGALQLCFLSESPRWLISRDKLGEAVAVLRYGYKLNHIGRRQQESMELIDLDQAVKNWISHGAPVSDESTRSKPKKVGMDSLKRTAWALCQTCSTPKLALTTILGIILFTAHSLLFYGLLLYANTVRGNVYIVSFVNASMAIPGVALAMVLYRFIRRRRLPLITLFLVSFVVLLVGGLYTYIVQPEKDIVLTVTANIAVICLVGCMLMLFIYLPELYPSTMRSQGFGIVSGLGQTGSIVCIFINELDNKVVHGLPILMYAGVTLIAIGSLFALQDTRGENLADFVMQVEPERTELSTEMTSRPQ</sequence>
<evidence type="ECO:0000313" key="8">
    <source>
        <dbReference type="Proteomes" id="UP000316759"/>
    </source>
</evidence>
<keyword evidence="3 5" id="KW-1133">Transmembrane helix</keyword>
<feature type="transmembrane region" description="Helical" evidence="5">
    <location>
        <begin position="530"/>
        <end position="549"/>
    </location>
</feature>
<proteinExistence type="predicted"/>
<evidence type="ECO:0000313" key="7">
    <source>
        <dbReference type="EMBL" id="TPP59972.1"/>
    </source>
</evidence>
<dbReference type="PROSITE" id="PS00216">
    <property type="entry name" value="SUGAR_TRANSPORT_1"/>
    <property type="match status" value="1"/>
</dbReference>
<feature type="transmembrane region" description="Helical" evidence="5">
    <location>
        <begin position="403"/>
        <end position="424"/>
    </location>
</feature>
<protein>
    <submittedName>
        <fullName evidence="7">Solute carrier family 22 member 1</fullName>
    </submittedName>
</protein>
<dbReference type="STRING" id="46835.A0A504YE67"/>
<feature type="transmembrane region" description="Helical" evidence="5">
    <location>
        <begin position="177"/>
        <end position="197"/>
    </location>
</feature>
<dbReference type="PANTHER" id="PTHR24064">
    <property type="entry name" value="SOLUTE CARRIER FAMILY 22 MEMBER"/>
    <property type="match status" value="1"/>
</dbReference>